<dbReference type="GO" id="GO:0018667">
    <property type="term" value="F:cyclohexanone monooxygenase activity"/>
    <property type="evidence" value="ECO:0007669"/>
    <property type="project" value="UniProtKB-EC"/>
</dbReference>
<comment type="caution">
    <text evidence="8">The sequence shown here is derived from an EMBL/GenBank/DDBJ whole genome shotgun (WGS) entry which is preliminary data.</text>
</comment>
<dbReference type="GO" id="GO:0050661">
    <property type="term" value="F:NADP binding"/>
    <property type="evidence" value="ECO:0007669"/>
    <property type="project" value="InterPro"/>
</dbReference>
<evidence type="ECO:0000256" key="7">
    <source>
        <dbReference type="ARBA" id="ARBA00023033"/>
    </source>
</evidence>
<name>A0A840N6U7_9BRAD</name>
<sequence length="543" mass="60879">MTNSEPIVLDALVLGGGFGGIHMLHQLREMGLTVVALEAGTGVGGAWYWNRYPGARCDIESLVYCYSFSPIIDDEWSWTERYATQPEIVRYINFVCDRLDLRKDICFNSRLVKATFDEEAGFWTLHTENGDVYRARHFVSSAGPISEPIWPDIPGREKFKGEIYHTAKWPQQEPDFRGKRVGVIGTGSSGTQLIPLVAEQAKHLTVFVRTPNFYANANNRPLTDSDQAWWMQNRTRIRERLRTSEIVGSGDVFMNEEMLATRLRKGDEYSENERREILEKRWQFGGATMPRAFVDILTNHELNDEISGFLRAKIAHIIKDPATAEIMTPRNIYFGTKRICVGTNFYETFNRPNVTAVGVKKTPIERFSEKGLVVDGKEHEFDVIICASGFDALTGALTVIDIHGVDGKTIKDVWSKGSDTYLGIGVAGFPNLHLIGGPGSPSVLVNVVMANEYQVGWISRRIKYMRDHGLTRVDVDPDYQAKWSQTVKDVIQGTVLVSADSWYVGTNVPGKAKGILAYAGGMVNYKQACDAAAERKYEGFVFS</sequence>
<keyword evidence="5" id="KW-0521">NADP</keyword>
<dbReference type="PANTHER" id="PTHR43098">
    <property type="entry name" value="L-ORNITHINE N(5)-MONOOXYGENASE-RELATED"/>
    <property type="match status" value="1"/>
</dbReference>
<reference evidence="8 9" key="1">
    <citation type="submission" date="2020-08" db="EMBL/GenBank/DDBJ databases">
        <title>Genomic Encyclopedia of Type Strains, Phase IV (KMG-IV): sequencing the most valuable type-strain genomes for metagenomic binning, comparative biology and taxonomic classification.</title>
        <authorList>
            <person name="Goeker M."/>
        </authorList>
    </citation>
    <scope>NUCLEOTIDE SEQUENCE [LARGE SCALE GENOMIC DNA]</scope>
    <source>
        <strain evidence="8 9">DSM 17498</strain>
    </source>
</reference>
<evidence type="ECO:0000256" key="2">
    <source>
        <dbReference type="ARBA" id="ARBA00010139"/>
    </source>
</evidence>
<dbReference type="Pfam" id="PF00743">
    <property type="entry name" value="FMO-like"/>
    <property type="match status" value="1"/>
</dbReference>
<keyword evidence="6 8" id="KW-0560">Oxidoreductase</keyword>
<dbReference type="AlphaFoldDB" id="A0A840N6U7"/>
<dbReference type="Proteomes" id="UP000521227">
    <property type="component" value="Unassembled WGS sequence"/>
</dbReference>
<proteinExistence type="inferred from homology"/>
<dbReference type="InterPro" id="IPR036188">
    <property type="entry name" value="FAD/NAD-bd_sf"/>
</dbReference>
<dbReference type="EMBL" id="JACHIJ010000005">
    <property type="protein sequence ID" value="MBB5053491.1"/>
    <property type="molecule type" value="Genomic_DNA"/>
</dbReference>
<keyword evidence="3" id="KW-0285">Flavoprotein</keyword>
<comment type="cofactor">
    <cofactor evidence="1">
        <name>FAD</name>
        <dbReference type="ChEBI" id="CHEBI:57692"/>
    </cofactor>
</comment>
<dbReference type="PANTHER" id="PTHR43098:SF3">
    <property type="entry name" value="L-ORNITHINE N(5)-MONOOXYGENASE-RELATED"/>
    <property type="match status" value="1"/>
</dbReference>
<dbReference type="SUPFAM" id="SSF51905">
    <property type="entry name" value="FAD/NAD(P)-binding domain"/>
    <property type="match status" value="2"/>
</dbReference>
<dbReference type="Gene3D" id="3.50.50.60">
    <property type="entry name" value="FAD/NAD(P)-binding domain"/>
    <property type="match status" value="2"/>
</dbReference>
<dbReference type="GO" id="GO:0050660">
    <property type="term" value="F:flavin adenine dinucleotide binding"/>
    <property type="evidence" value="ECO:0007669"/>
    <property type="project" value="InterPro"/>
</dbReference>
<dbReference type="EC" id="1.14.13.22" evidence="8"/>
<evidence type="ECO:0000256" key="5">
    <source>
        <dbReference type="ARBA" id="ARBA00022857"/>
    </source>
</evidence>
<comment type="similarity">
    <text evidence="2">Belongs to the FAD-binding monooxygenase family.</text>
</comment>
<evidence type="ECO:0000313" key="9">
    <source>
        <dbReference type="Proteomes" id="UP000521227"/>
    </source>
</evidence>
<dbReference type="RefSeq" id="WP_184087145.1">
    <property type="nucleotide sequence ID" value="NZ_JACHIJ010000005.1"/>
</dbReference>
<evidence type="ECO:0000256" key="4">
    <source>
        <dbReference type="ARBA" id="ARBA00022827"/>
    </source>
</evidence>
<accession>A0A840N6U7</accession>
<keyword evidence="7 8" id="KW-0503">Monooxygenase</keyword>
<evidence type="ECO:0000256" key="6">
    <source>
        <dbReference type="ARBA" id="ARBA00023002"/>
    </source>
</evidence>
<evidence type="ECO:0000256" key="3">
    <source>
        <dbReference type="ARBA" id="ARBA00022630"/>
    </source>
</evidence>
<protein>
    <submittedName>
        <fullName evidence="8">Cyclohexanone monooxygenase</fullName>
        <ecNumber evidence="8">1.14.13.22</ecNumber>
    </submittedName>
</protein>
<organism evidence="8 9">
    <name type="scientific">Afipia massiliensis</name>
    <dbReference type="NCBI Taxonomy" id="211460"/>
    <lineage>
        <taxon>Bacteria</taxon>
        <taxon>Pseudomonadati</taxon>
        <taxon>Pseudomonadota</taxon>
        <taxon>Alphaproteobacteria</taxon>
        <taxon>Hyphomicrobiales</taxon>
        <taxon>Nitrobacteraceae</taxon>
        <taxon>Afipia</taxon>
    </lineage>
</organism>
<keyword evidence="4" id="KW-0274">FAD</keyword>
<evidence type="ECO:0000256" key="1">
    <source>
        <dbReference type="ARBA" id="ARBA00001974"/>
    </source>
</evidence>
<dbReference type="InterPro" id="IPR020946">
    <property type="entry name" value="Flavin_mOase-like"/>
</dbReference>
<dbReference type="GO" id="GO:0004499">
    <property type="term" value="F:N,N-dimethylaniline monooxygenase activity"/>
    <property type="evidence" value="ECO:0007669"/>
    <property type="project" value="InterPro"/>
</dbReference>
<evidence type="ECO:0000313" key="8">
    <source>
        <dbReference type="EMBL" id="MBB5053491.1"/>
    </source>
</evidence>
<gene>
    <name evidence="8" type="ORF">HNQ36_003491</name>
</gene>
<dbReference type="InterPro" id="IPR050775">
    <property type="entry name" value="FAD-binding_Monooxygenases"/>
</dbReference>